<dbReference type="EMBL" id="CP000748">
    <property type="protein sequence ID" value="ACG80007.1"/>
    <property type="molecule type" value="Genomic_DNA"/>
</dbReference>
<proteinExistence type="predicted"/>
<keyword evidence="2" id="KW-0808">Transferase</keyword>
<dbReference type="HOGENOM" id="CLU_030756_3_0_5"/>
<dbReference type="eggNOG" id="COG2071">
    <property type="taxonomic scope" value="Bacteria"/>
</dbReference>
<protein>
    <submittedName>
        <fullName evidence="2">Glutamine amidotransferase enzyme</fullName>
    </submittedName>
</protein>
<keyword evidence="2" id="KW-0614">Plasmid</keyword>
<dbReference type="RefSeq" id="WP_012520307.1">
    <property type="nucleotide sequence ID" value="NC_011143.1"/>
</dbReference>
<dbReference type="InterPro" id="IPR044668">
    <property type="entry name" value="PuuD-like"/>
</dbReference>
<reference evidence="2 3" key="1">
    <citation type="journal article" date="2008" name="BMC Genomics">
        <title>Complete genome of Phenylobacterium zucineum - a novel facultative intracellular bacterium isolated from human erythroleukemia cell line K562.</title>
        <authorList>
            <person name="Luo Y."/>
            <person name="Xu X."/>
            <person name="Ding Z."/>
            <person name="Liu Z."/>
            <person name="Zhang B."/>
            <person name="Yan Z."/>
            <person name="Sun J."/>
            <person name="Hu S."/>
            <person name="Hu X."/>
        </authorList>
    </citation>
    <scope>NUCLEOTIDE SEQUENCE [LARGE SCALE GENOMIC DNA]</scope>
    <source>
        <strain evidence="3">HLK1</strain>
        <plasmid evidence="3">HLK1</plasmid>
        <plasmid evidence="3">Plasmid pHLK1</plasmid>
    </source>
</reference>
<dbReference type="CDD" id="cd01745">
    <property type="entry name" value="GATase1_2"/>
    <property type="match status" value="1"/>
</dbReference>
<keyword evidence="3" id="KW-1185">Reference proteome</keyword>
<dbReference type="InterPro" id="IPR011697">
    <property type="entry name" value="Peptidase_C26"/>
</dbReference>
<organism evidence="2 3">
    <name type="scientific">Phenylobacterium zucineum (strain HLK1)</name>
    <dbReference type="NCBI Taxonomy" id="450851"/>
    <lineage>
        <taxon>Bacteria</taxon>
        <taxon>Pseudomonadati</taxon>
        <taxon>Pseudomonadota</taxon>
        <taxon>Alphaproteobacteria</taxon>
        <taxon>Caulobacterales</taxon>
        <taxon>Caulobacteraceae</taxon>
        <taxon>Phenylobacterium</taxon>
    </lineage>
</organism>
<dbReference type="SUPFAM" id="SSF52317">
    <property type="entry name" value="Class I glutamine amidotransferase-like"/>
    <property type="match status" value="1"/>
</dbReference>
<evidence type="ECO:0000256" key="1">
    <source>
        <dbReference type="SAM" id="MobiDB-lite"/>
    </source>
</evidence>
<gene>
    <name evidence="2" type="ordered locus">PHZ_p0064</name>
</gene>
<feature type="compositionally biased region" description="Basic and acidic residues" evidence="1">
    <location>
        <begin position="243"/>
        <end position="253"/>
    </location>
</feature>
<geneLocation type="plasmid" evidence="3">
    <name>pHLK1</name>
</geneLocation>
<dbReference type="GO" id="GO:0005829">
    <property type="term" value="C:cytosol"/>
    <property type="evidence" value="ECO:0007669"/>
    <property type="project" value="TreeGrafter"/>
</dbReference>
<keyword evidence="2" id="KW-0315">Glutamine amidotransferase</keyword>
<dbReference type="GO" id="GO:0006598">
    <property type="term" value="P:polyamine catabolic process"/>
    <property type="evidence" value="ECO:0007669"/>
    <property type="project" value="TreeGrafter"/>
</dbReference>
<feature type="region of interest" description="Disordered" evidence="1">
    <location>
        <begin position="234"/>
        <end position="253"/>
    </location>
</feature>
<dbReference type="OrthoDB" id="9813383at2"/>
<dbReference type="GO" id="GO:0016740">
    <property type="term" value="F:transferase activity"/>
    <property type="evidence" value="ECO:0007669"/>
    <property type="project" value="UniProtKB-KW"/>
</dbReference>
<dbReference type="GO" id="GO:0033969">
    <property type="term" value="F:gamma-glutamyl-gamma-aminobutyrate hydrolase activity"/>
    <property type="evidence" value="ECO:0007669"/>
    <property type="project" value="TreeGrafter"/>
</dbReference>
<dbReference type="Gene3D" id="3.40.50.880">
    <property type="match status" value="1"/>
</dbReference>
<dbReference type="AlphaFoldDB" id="B4RI32"/>
<accession>B4RI32</accession>
<name>B4RI32_PHEZH</name>
<evidence type="ECO:0000313" key="3">
    <source>
        <dbReference type="Proteomes" id="UP000001868"/>
    </source>
</evidence>
<evidence type="ECO:0000313" key="2">
    <source>
        <dbReference type="EMBL" id="ACG80007.1"/>
    </source>
</evidence>
<dbReference type="Proteomes" id="UP000001868">
    <property type="component" value="Plasmid pHLK1"/>
</dbReference>
<dbReference type="PANTHER" id="PTHR43235:SF1">
    <property type="entry name" value="GLUTAMINE AMIDOTRANSFERASE PB2B2.05-RELATED"/>
    <property type="match status" value="1"/>
</dbReference>
<dbReference type="KEGG" id="pzu:PHZ_p0064"/>
<sequence length="253" mass="28159">MDPRPTIGVTRPTVGDLLSFLAIALAIRLAGGRAVRLESSGWKQVRLDGLVLSGGSDVFPGRFQTRPKADYSYDHPREQMELALLERALAEDLPTLGICRGAQLMNVAAGGSLHMDVVKRFHPTPYPQHWLRQIHFRKQVSLTPGTRLHAILGCERLWVNSIHSQAVDRLGEGLTVSAREENGVPQAIERSDRDFCIGVQFHPELLLHRQVFRRLFEALVLSARAYRAQRQGGAAGSVPAGWRDGRRDLHRSA</sequence>
<dbReference type="PANTHER" id="PTHR43235">
    <property type="entry name" value="GLUTAMINE AMIDOTRANSFERASE PB2B2.05-RELATED"/>
    <property type="match status" value="1"/>
</dbReference>
<dbReference type="Pfam" id="PF07722">
    <property type="entry name" value="Peptidase_C26"/>
    <property type="match status" value="1"/>
</dbReference>
<dbReference type="InterPro" id="IPR029062">
    <property type="entry name" value="Class_I_gatase-like"/>
</dbReference>
<dbReference type="PROSITE" id="PS51273">
    <property type="entry name" value="GATASE_TYPE_1"/>
    <property type="match status" value="1"/>
</dbReference>